<feature type="transmembrane region" description="Helical" evidence="8">
    <location>
        <begin position="297"/>
        <end position="321"/>
    </location>
</feature>
<protein>
    <recommendedName>
        <fullName evidence="9">Amino acid transporter transmembrane domain-containing protein</fullName>
    </recommendedName>
</protein>
<proteinExistence type="inferred from homology"/>
<accession>A0AAD5HGI9</accession>
<keyword evidence="6 8" id="KW-1133">Transmembrane helix</keyword>
<name>A0AAD5HGI9_UMBRA</name>
<evidence type="ECO:0000256" key="1">
    <source>
        <dbReference type="ARBA" id="ARBA00004141"/>
    </source>
</evidence>
<feature type="transmembrane region" description="Helical" evidence="8">
    <location>
        <begin position="39"/>
        <end position="61"/>
    </location>
</feature>
<evidence type="ECO:0000259" key="9">
    <source>
        <dbReference type="Pfam" id="PF01490"/>
    </source>
</evidence>
<evidence type="ECO:0000313" key="10">
    <source>
        <dbReference type="EMBL" id="KAI8581806.1"/>
    </source>
</evidence>
<dbReference type="InterPro" id="IPR013057">
    <property type="entry name" value="AA_transpt_TM"/>
</dbReference>
<reference evidence="10" key="2">
    <citation type="journal article" date="2022" name="Proc. Natl. Acad. Sci. U.S.A.">
        <title>Diploid-dominant life cycles characterize the early evolution of Fungi.</title>
        <authorList>
            <person name="Amses K.R."/>
            <person name="Simmons D.R."/>
            <person name="Longcore J.E."/>
            <person name="Mondo S.J."/>
            <person name="Seto K."/>
            <person name="Jeronimo G.H."/>
            <person name="Bonds A.E."/>
            <person name="Quandt C.A."/>
            <person name="Davis W.J."/>
            <person name="Chang Y."/>
            <person name="Federici B.A."/>
            <person name="Kuo A."/>
            <person name="LaButti K."/>
            <person name="Pangilinan J."/>
            <person name="Andreopoulos W."/>
            <person name="Tritt A."/>
            <person name="Riley R."/>
            <person name="Hundley H."/>
            <person name="Johnson J."/>
            <person name="Lipzen A."/>
            <person name="Barry K."/>
            <person name="Lang B.F."/>
            <person name="Cuomo C.A."/>
            <person name="Buchler N.E."/>
            <person name="Grigoriev I.V."/>
            <person name="Spatafora J.W."/>
            <person name="Stajich J.E."/>
            <person name="James T.Y."/>
        </authorList>
    </citation>
    <scope>NUCLEOTIDE SEQUENCE</scope>
    <source>
        <strain evidence="10">AG</strain>
    </source>
</reference>
<dbReference type="RefSeq" id="XP_051446810.1">
    <property type="nucleotide sequence ID" value="XM_051584419.1"/>
</dbReference>
<feature type="transmembrane region" description="Helical" evidence="8">
    <location>
        <begin position="155"/>
        <end position="172"/>
    </location>
</feature>
<evidence type="ECO:0000256" key="4">
    <source>
        <dbReference type="ARBA" id="ARBA00022692"/>
    </source>
</evidence>
<keyword evidence="5" id="KW-0029">Amino-acid transport</keyword>
<dbReference type="GO" id="GO:0015179">
    <property type="term" value="F:L-amino acid transmembrane transporter activity"/>
    <property type="evidence" value="ECO:0007669"/>
    <property type="project" value="TreeGrafter"/>
</dbReference>
<dbReference type="GeneID" id="75909769"/>
<dbReference type="PANTHER" id="PTHR22950">
    <property type="entry name" value="AMINO ACID TRANSPORTER"/>
    <property type="match status" value="1"/>
</dbReference>
<dbReference type="PANTHER" id="PTHR22950:SF692">
    <property type="entry name" value="TRANSMEMBRANE AMINO ACID TRANSPORTER FAMILY PROTEIN"/>
    <property type="match status" value="1"/>
</dbReference>
<comment type="subcellular location">
    <subcellularLocation>
        <location evidence="1">Membrane</location>
        <topology evidence="1">Multi-pass membrane protein</topology>
    </subcellularLocation>
</comment>
<feature type="transmembrane region" description="Helical" evidence="8">
    <location>
        <begin position="67"/>
        <end position="91"/>
    </location>
</feature>
<feature type="transmembrane region" description="Helical" evidence="8">
    <location>
        <begin position="399"/>
        <end position="419"/>
    </location>
</feature>
<dbReference type="Gene3D" id="1.20.1740.10">
    <property type="entry name" value="Amino acid/polyamine transporter I"/>
    <property type="match status" value="1"/>
</dbReference>
<keyword evidence="11" id="KW-1185">Reference proteome</keyword>
<evidence type="ECO:0000313" key="11">
    <source>
        <dbReference type="Proteomes" id="UP001206595"/>
    </source>
</evidence>
<feature type="transmembrane region" description="Helical" evidence="8">
    <location>
        <begin position="179"/>
        <end position="201"/>
    </location>
</feature>
<comment type="caution">
    <text evidence="10">The sequence shown here is derived from an EMBL/GenBank/DDBJ whole genome shotgun (WGS) entry which is preliminary data.</text>
</comment>
<feature type="domain" description="Amino acid transporter transmembrane" evidence="9">
    <location>
        <begin position="36"/>
        <end position="420"/>
    </location>
</feature>
<feature type="transmembrane region" description="Helical" evidence="8">
    <location>
        <begin position="221"/>
        <end position="241"/>
    </location>
</feature>
<feature type="transmembrane region" description="Helical" evidence="8">
    <location>
        <begin position="368"/>
        <end position="387"/>
    </location>
</feature>
<keyword evidence="3" id="KW-0813">Transport</keyword>
<comment type="similarity">
    <text evidence="2">Belongs to the amino acid/polyamine transporter 2 family.</text>
</comment>
<reference evidence="10" key="1">
    <citation type="submission" date="2021-06" db="EMBL/GenBank/DDBJ databases">
        <authorList>
            <consortium name="DOE Joint Genome Institute"/>
            <person name="Mondo S.J."/>
            <person name="Amses K.R."/>
            <person name="Simmons D.R."/>
            <person name="Longcore J.E."/>
            <person name="Seto K."/>
            <person name="Alves G.H."/>
            <person name="Bonds A.E."/>
            <person name="Quandt C.A."/>
            <person name="Davis W.J."/>
            <person name="Chang Y."/>
            <person name="Letcher P.M."/>
            <person name="Powell M.J."/>
            <person name="Kuo A."/>
            <person name="Labutti K."/>
            <person name="Pangilinan J."/>
            <person name="Andreopoulos W."/>
            <person name="Tritt A."/>
            <person name="Riley R."/>
            <person name="Hundley H."/>
            <person name="Johnson J."/>
            <person name="Lipzen A."/>
            <person name="Barry K."/>
            <person name="Berbee M.L."/>
            <person name="Buchler N.E."/>
            <person name="Grigoriev I.V."/>
            <person name="Spatafora J.W."/>
            <person name="Stajich J.E."/>
            <person name="James T.Y."/>
        </authorList>
    </citation>
    <scope>NUCLEOTIDE SEQUENCE</scope>
    <source>
        <strain evidence="10">AG</strain>
    </source>
</reference>
<feature type="transmembrane region" description="Helical" evidence="8">
    <location>
        <begin position="342"/>
        <end position="362"/>
    </location>
</feature>
<organism evidence="10 11">
    <name type="scientific">Umbelopsis ramanniana AG</name>
    <dbReference type="NCBI Taxonomy" id="1314678"/>
    <lineage>
        <taxon>Eukaryota</taxon>
        <taxon>Fungi</taxon>
        <taxon>Fungi incertae sedis</taxon>
        <taxon>Mucoromycota</taxon>
        <taxon>Mucoromycotina</taxon>
        <taxon>Umbelopsidomycetes</taxon>
        <taxon>Umbelopsidales</taxon>
        <taxon>Umbelopsidaceae</taxon>
        <taxon>Umbelopsis</taxon>
    </lineage>
</organism>
<evidence type="ECO:0000256" key="2">
    <source>
        <dbReference type="ARBA" id="ARBA00008066"/>
    </source>
</evidence>
<dbReference type="GO" id="GO:0005774">
    <property type="term" value="C:vacuolar membrane"/>
    <property type="evidence" value="ECO:0007669"/>
    <property type="project" value="TreeGrafter"/>
</dbReference>
<evidence type="ECO:0000256" key="8">
    <source>
        <dbReference type="SAM" id="Phobius"/>
    </source>
</evidence>
<dbReference type="EMBL" id="MU620904">
    <property type="protein sequence ID" value="KAI8581806.1"/>
    <property type="molecule type" value="Genomic_DNA"/>
</dbReference>
<dbReference type="Pfam" id="PF01490">
    <property type="entry name" value="Aa_trans"/>
    <property type="match status" value="1"/>
</dbReference>
<dbReference type="Proteomes" id="UP001206595">
    <property type="component" value="Unassembled WGS sequence"/>
</dbReference>
<evidence type="ECO:0000256" key="3">
    <source>
        <dbReference type="ARBA" id="ARBA00022448"/>
    </source>
</evidence>
<evidence type="ECO:0000256" key="6">
    <source>
        <dbReference type="ARBA" id="ARBA00022989"/>
    </source>
</evidence>
<feature type="transmembrane region" description="Helical" evidence="8">
    <location>
        <begin position="253"/>
        <end position="277"/>
    </location>
</feature>
<evidence type="ECO:0000256" key="7">
    <source>
        <dbReference type="ARBA" id="ARBA00023136"/>
    </source>
</evidence>
<dbReference type="AlphaFoldDB" id="A0AAD5HGI9"/>
<gene>
    <name evidence="10" type="ORF">K450DRAFT_185631</name>
</gene>
<keyword evidence="7 8" id="KW-0472">Membrane</keyword>
<feature type="transmembrane region" description="Helical" evidence="8">
    <location>
        <begin position="112"/>
        <end position="135"/>
    </location>
</feature>
<evidence type="ECO:0000256" key="5">
    <source>
        <dbReference type="ARBA" id="ARBA00022970"/>
    </source>
</evidence>
<keyword evidence="4 8" id="KW-0812">Transmembrane</keyword>
<sequence length="437" mass="47705">MFSSEKKPEETVDDAASVYDTESIVSDLRAERPGQGSSFWAYFNIVCVVAGTGALSLPYALRQGGWIGLFILGLSWLMASYCGIILIRCLYANGKRRLDSYYDVGREAFGPIGGIVIFFFNVILLLGVSMLYVMLCGSNFSSVILKGTSAELTPAIWKIIWAAVIAVPFVFFRSMKEIGIFSAAGVVCTFICVVIVVATAVNDHKTNPVAVQHDSVIWDQFPVALSSISFSYGGNPIYPAVEASMRRPKDWNKVVFGGLSTCMAFYFLCAVPGYYIYGDTVQSPIYASLPDSAAKTAAAIIITIHVILATPLLVTSLALDCERMLHISEEERGKWMATILRVIFRIILMVVVVVVAIFVPYFGDFMSMLGAVANCLIIFAFPVICYLKLTGIRNKPIYELAWCFLCVLLGLVGLIFGSWQAGEALMADFHPAATAAP</sequence>